<proteinExistence type="predicted"/>
<feature type="region of interest" description="Disordered" evidence="1">
    <location>
        <begin position="1"/>
        <end position="48"/>
    </location>
</feature>
<comment type="caution">
    <text evidence="2">The sequence shown here is derived from an EMBL/GenBank/DDBJ whole genome shotgun (WGS) entry which is preliminary data.</text>
</comment>
<feature type="compositionally biased region" description="Basic residues" evidence="1">
    <location>
        <begin position="29"/>
        <end position="40"/>
    </location>
</feature>
<accession>A0ABC8QYI5</accession>
<dbReference type="PANTHER" id="PTHR37200:SF1">
    <property type="entry name" value="RNA-BINDING (RRM_RBD_RNP MOTIFS) FAMILY PROTEIN"/>
    <property type="match status" value="1"/>
</dbReference>
<keyword evidence="3" id="KW-1185">Reference proteome</keyword>
<feature type="compositionally biased region" description="Basic and acidic residues" evidence="1">
    <location>
        <begin position="1"/>
        <end position="11"/>
    </location>
</feature>
<evidence type="ECO:0000313" key="3">
    <source>
        <dbReference type="Proteomes" id="UP001642360"/>
    </source>
</evidence>
<protein>
    <submittedName>
        <fullName evidence="2">Uncharacterized protein</fullName>
    </submittedName>
</protein>
<evidence type="ECO:0000313" key="2">
    <source>
        <dbReference type="EMBL" id="CAK9137819.1"/>
    </source>
</evidence>
<dbReference type="EMBL" id="CAUOFW020000837">
    <property type="protein sequence ID" value="CAK9137819.1"/>
    <property type="molecule type" value="Genomic_DNA"/>
</dbReference>
<name>A0ABC8QYI5_9AQUA</name>
<sequence>MDAMEHRKEPANDNATHSSSTKQKEKSRANGKKLVAKRKGEKVPKFNIPGSANRLKIKEKAVLTDVFSKYGPKSPVSVKEQS</sequence>
<organism evidence="2 3">
    <name type="scientific">Ilex paraguariensis</name>
    <name type="common">yerba mate</name>
    <dbReference type="NCBI Taxonomy" id="185542"/>
    <lineage>
        <taxon>Eukaryota</taxon>
        <taxon>Viridiplantae</taxon>
        <taxon>Streptophyta</taxon>
        <taxon>Embryophyta</taxon>
        <taxon>Tracheophyta</taxon>
        <taxon>Spermatophyta</taxon>
        <taxon>Magnoliopsida</taxon>
        <taxon>eudicotyledons</taxon>
        <taxon>Gunneridae</taxon>
        <taxon>Pentapetalae</taxon>
        <taxon>asterids</taxon>
        <taxon>campanulids</taxon>
        <taxon>Aquifoliales</taxon>
        <taxon>Aquifoliaceae</taxon>
        <taxon>Ilex</taxon>
    </lineage>
</organism>
<dbReference type="PANTHER" id="PTHR37200">
    <property type="entry name" value="RNA-BINDING (RRM/RBD/RNP MOTIFS) FAMILY PROTEIN"/>
    <property type="match status" value="1"/>
</dbReference>
<evidence type="ECO:0000256" key="1">
    <source>
        <dbReference type="SAM" id="MobiDB-lite"/>
    </source>
</evidence>
<dbReference type="AlphaFoldDB" id="A0ABC8QYI5"/>
<reference evidence="2 3" key="1">
    <citation type="submission" date="2024-02" db="EMBL/GenBank/DDBJ databases">
        <authorList>
            <person name="Vignale AGUSTIN F."/>
            <person name="Sosa J E."/>
            <person name="Modenutti C."/>
        </authorList>
    </citation>
    <scope>NUCLEOTIDE SEQUENCE [LARGE SCALE GENOMIC DNA]</scope>
</reference>
<dbReference type="Proteomes" id="UP001642360">
    <property type="component" value="Unassembled WGS sequence"/>
</dbReference>
<gene>
    <name evidence="2" type="ORF">ILEXP_LOCUS4856</name>
</gene>